<protein>
    <submittedName>
        <fullName evidence="2">Uncharacterized protein</fullName>
    </submittedName>
</protein>
<feature type="transmembrane region" description="Helical" evidence="1">
    <location>
        <begin position="47"/>
        <end position="71"/>
    </location>
</feature>
<dbReference type="EMBL" id="CP029288">
    <property type="protein sequence ID" value="AWR96353.1"/>
    <property type="molecule type" value="Genomic_DNA"/>
</dbReference>
<name>A0A2U9IK01_9CREN</name>
<reference evidence="2 3" key="1">
    <citation type="submission" date="2018-05" db="EMBL/GenBank/DDBJ databases">
        <title>Complete Genome Sequences of Extremely Thermoacidophilic, Metal-Mobilizing Type-Strain Members of the Archaeal Family Sulfolobaceae: Acidianus brierleyi DSM-1651T, Acidianus sulfidivorans DSM-18786T, Metallosphaera hakonensis DSM-7519T, and Metallosphaera prunae DSM-10039T.</title>
        <authorList>
            <person name="Counts J.A."/>
            <person name="Kelly R.M."/>
        </authorList>
    </citation>
    <scope>NUCLEOTIDE SEQUENCE [LARGE SCALE GENOMIC DNA]</scope>
    <source>
        <strain evidence="2 3">JP7</strain>
    </source>
</reference>
<evidence type="ECO:0000313" key="2">
    <source>
        <dbReference type="EMBL" id="AWR96353.1"/>
    </source>
</evidence>
<proteinExistence type="predicted"/>
<dbReference type="OrthoDB" id="36967at2157"/>
<dbReference type="KEGG" id="asul:DFR86_01510"/>
<dbReference type="RefSeq" id="WP_110379243.1">
    <property type="nucleotide sequence ID" value="NZ_CP029288.2"/>
</dbReference>
<dbReference type="Proteomes" id="UP000248410">
    <property type="component" value="Chromosome"/>
</dbReference>
<keyword evidence="1" id="KW-1133">Transmembrane helix</keyword>
<feature type="transmembrane region" description="Helical" evidence="1">
    <location>
        <begin position="100"/>
        <end position="119"/>
    </location>
</feature>
<feature type="transmembrane region" description="Helical" evidence="1">
    <location>
        <begin position="131"/>
        <end position="157"/>
    </location>
</feature>
<keyword evidence="1" id="KW-0812">Transmembrane</keyword>
<dbReference type="AlphaFoldDB" id="A0A2U9IK01"/>
<evidence type="ECO:0000256" key="1">
    <source>
        <dbReference type="SAM" id="Phobius"/>
    </source>
</evidence>
<sequence>MMRSRNFQIFNIIFKERYREPTLELVIPTMLVSNIFISAFYERGYFELLGIVLSFIPIISVSETLAFALALRNIIFVTGDHVTRGSIISFLTMPIKREELFFFIYTSDIIFPLVFWIITTEIYLILSGIEIPTLLILTYIAGYFFVENFILFLTLIFKSSGISTLVSFFSIGIIFLFGGILNYYDILYHNYSGTYYTSFANPYVLWIENALGKNFISQIEVGLTIDIIIGIILLIISYIKFKVLEL</sequence>
<feature type="transmembrane region" description="Helical" evidence="1">
    <location>
        <begin position="21"/>
        <end position="41"/>
    </location>
</feature>
<evidence type="ECO:0000313" key="3">
    <source>
        <dbReference type="Proteomes" id="UP000248410"/>
    </source>
</evidence>
<gene>
    <name evidence="2" type="ORF">DFR86_01510</name>
</gene>
<keyword evidence="1" id="KW-0472">Membrane</keyword>
<accession>A0A2U9IK01</accession>
<organism evidence="2 3">
    <name type="scientific">Acidianus sulfidivorans JP7</name>
    <dbReference type="NCBI Taxonomy" id="619593"/>
    <lineage>
        <taxon>Archaea</taxon>
        <taxon>Thermoproteota</taxon>
        <taxon>Thermoprotei</taxon>
        <taxon>Sulfolobales</taxon>
        <taxon>Sulfolobaceae</taxon>
        <taxon>Acidianus</taxon>
    </lineage>
</organism>
<dbReference type="GeneID" id="36836605"/>
<feature type="transmembrane region" description="Helical" evidence="1">
    <location>
        <begin position="215"/>
        <end position="239"/>
    </location>
</feature>
<feature type="transmembrane region" description="Helical" evidence="1">
    <location>
        <begin position="164"/>
        <end position="184"/>
    </location>
</feature>
<keyword evidence="3" id="KW-1185">Reference proteome</keyword>